<sequence>MRILTVELDEFVGDASSRHAPLWTKELAIGKERSLHVVRTYVWLFTFLEHTLSTARQRVSNAQQWDELARLGDDGGEWGYQEAAEEAGKD</sequence>
<keyword evidence="2" id="KW-1185">Reference proteome</keyword>
<gene>
    <name evidence="1" type="ORF">TRAPUB_5210</name>
</gene>
<organism evidence="1 2">
    <name type="scientific">Trametes pubescens</name>
    <name type="common">White-rot fungus</name>
    <dbReference type="NCBI Taxonomy" id="154538"/>
    <lineage>
        <taxon>Eukaryota</taxon>
        <taxon>Fungi</taxon>
        <taxon>Dikarya</taxon>
        <taxon>Basidiomycota</taxon>
        <taxon>Agaricomycotina</taxon>
        <taxon>Agaricomycetes</taxon>
        <taxon>Polyporales</taxon>
        <taxon>Polyporaceae</taxon>
        <taxon>Trametes</taxon>
    </lineage>
</organism>
<evidence type="ECO:0000313" key="1">
    <source>
        <dbReference type="EMBL" id="OJT04101.1"/>
    </source>
</evidence>
<accession>A0A1M2V8Z2</accession>
<proteinExistence type="predicted"/>
<dbReference type="EMBL" id="MNAD01001559">
    <property type="protein sequence ID" value="OJT04101.1"/>
    <property type="molecule type" value="Genomic_DNA"/>
</dbReference>
<reference evidence="1 2" key="1">
    <citation type="submission" date="2016-10" db="EMBL/GenBank/DDBJ databases">
        <title>Genome sequence of the basidiomycete white-rot fungus Trametes pubescens.</title>
        <authorList>
            <person name="Makela M.R."/>
            <person name="Granchi Z."/>
            <person name="Peng M."/>
            <person name="De Vries R.P."/>
            <person name="Grigoriev I."/>
            <person name="Riley R."/>
            <person name="Hilden K."/>
        </authorList>
    </citation>
    <scope>NUCLEOTIDE SEQUENCE [LARGE SCALE GENOMIC DNA]</scope>
    <source>
        <strain evidence="1 2">FBCC735</strain>
    </source>
</reference>
<dbReference type="Proteomes" id="UP000184267">
    <property type="component" value="Unassembled WGS sequence"/>
</dbReference>
<comment type="caution">
    <text evidence="1">The sequence shown here is derived from an EMBL/GenBank/DDBJ whole genome shotgun (WGS) entry which is preliminary data.</text>
</comment>
<protein>
    <submittedName>
        <fullName evidence="1">Uncharacterized protein</fullName>
    </submittedName>
</protein>
<evidence type="ECO:0000313" key="2">
    <source>
        <dbReference type="Proteomes" id="UP000184267"/>
    </source>
</evidence>
<name>A0A1M2V8Z2_TRAPU</name>
<dbReference type="AlphaFoldDB" id="A0A1M2V8Z2"/>